<dbReference type="InterPro" id="IPR025333">
    <property type="entry name" value="DUF4239"/>
</dbReference>
<dbReference type="EMBL" id="JBHSAY010000003">
    <property type="protein sequence ID" value="MFC4129482.1"/>
    <property type="molecule type" value="Genomic_DNA"/>
</dbReference>
<feature type="transmembrane region" description="Helical" evidence="1">
    <location>
        <begin position="7"/>
        <end position="33"/>
    </location>
</feature>
<dbReference type="Proteomes" id="UP001595816">
    <property type="component" value="Unassembled WGS sequence"/>
</dbReference>
<keyword evidence="1" id="KW-1133">Transmembrane helix</keyword>
<accession>A0ABV8LEZ8</accession>
<evidence type="ECO:0000313" key="3">
    <source>
        <dbReference type="Proteomes" id="UP001595816"/>
    </source>
</evidence>
<protein>
    <submittedName>
        <fullName evidence="2">DUF4239 domain-containing protein</fullName>
    </submittedName>
</protein>
<feature type="transmembrane region" description="Helical" evidence="1">
    <location>
        <begin position="53"/>
        <end position="74"/>
    </location>
</feature>
<name>A0ABV8LEZ8_9ACTN</name>
<feature type="transmembrane region" description="Helical" evidence="1">
    <location>
        <begin position="193"/>
        <end position="213"/>
    </location>
</feature>
<reference evidence="3" key="1">
    <citation type="journal article" date="2019" name="Int. J. Syst. Evol. Microbiol.">
        <title>The Global Catalogue of Microorganisms (GCM) 10K type strain sequencing project: providing services to taxonomists for standard genome sequencing and annotation.</title>
        <authorList>
            <consortium name="The Broad Institute Genomics Platform"/>
            <consortium name="The Broad Institute Genome Sequencing Center for Infectious Disease"/>
            <person name="Wu L."/>
            <person name="Ma J."/>
        </authorList>
    </citation>
    <scope>NUCLEOTIDE SEQUENCE [LARGE SCALE GENOMIC DNA]</scope>
    <source>
        <strain evidence="3">CGMCC 4.7289</strain>
    </source>
</reference>
<dbReference type="RefSeq" id="WP_253759478.1">
    <property type="nucleotide sequence ID" value="NZ_JAMZDZ010000001.1"/>
</dbReference>
<sequence>MTDAVLVYVGLIFGGILVAVVTALVAAGIVIVVQRFTDAARERHDGYVDAIGMVFAVVGVLYAIVLAFVVITVWDQMGSARQDSFTEATALVDVYAYAENVQDPARSEIQLLARSYAEQVIRDEWPAMQHHESVPLNGWNTLDRLREAVRGTGPHADASDATVDSYEAAMNALTTASEARTARATASTRGLPLVMWFLLVGGGLLTIAFAYLFDIAGLVSQLIFTVGLTVMVVLLLYAVYQLEYPFARGERIEADAFRFALARFAQLSG</sequence>
<evidence type="ECO:0000313" key="2">
    <source>
        <dbReference type="EMBL" id="MFC4129482.1"/>
    </source>
</evidence>
<feature type="transmembrane region" description="Helical" evidence="1">
    <location>
        <begin position="219"/>
        <end position="240"/>
    </location>
</feature>
<comment type="caution">
    <text evidence="2">The sequence shown here is derived from an EMBL/GenBank/DDBJ whole genome shotgun (WGS) entry which is preliminary data.</text>
</comment>
<proteinExistence type="predicted"/>
<evidence type="ECO:0000256" key="1">
    <source>
        <dbReference type="SAM" id="Phobius"/>
    </source>
</evidence>
<organism evidence="2 3">
    <name type="scientific">Hamadaea flava</name>
    <dbReference type="NCBI Taxonomy" id="1742688"/>
    <lineage>
        <taxon>Bacteria</taxon>
        <taxon>Bacillati</taxon>
        <taxon>Actinomycetota</taxon>
        <taxon>Actinomycetes</taxon>
        <taxon>Micromonosporales</taxon>
        <taxon>Micromonosporaceae</taxon>
        <taxon>Hamadaea</taxon>
    </lineage>
</organism>
<keyword evidence="1" id="KW-0812">Transmembrane</keyword>
<keyword evidence="3" id="KW-1185">Reference proteome</keyword>
<dbReference type="Pfam" id="PF14023">
    <property type="entry name" value="Bestrophin-like"/>
    <property type="match status" value="1"/>
</dbReference>
<gene>
    <name evidence="2" type="ORF">ACFOZ4_02550</name>
</gene>
<keyword evidence="1" id="KW-0472">Membrane</keyword>